<organism evidence="2 3">
    <name type="scientific">Komagataeibacter intermedius AF2</name>
    <dbReference type="NCBI Taxonomy" id="1458464"/>
    <lineage>
        <taxon>Bacteria</taxon>
        <taxon>Pseudomonadati</taxon>
        <taxon>Pseudomonadota</taxon>
        <taxon>Alphaproteobacteria</taxon>
        <taxon>Acetobacterales</taxon>
        <taxon>Acetobacteraceae</taxon>
        <taxon>Komagataeibacter</taxon>
    </lineage>
</organism>
<sequence length="68" mass="7503">MTVRPSLQKVVDRHLPPVIAVAYQSPVFGFCRFYTICYAQVLAASKGDHTDIGGEHRLMAAGWGPNQE</sequence>
<dbReference type="EMBL" id="JUFX02000248">
    <property type="protein sequence ID" value="KPH85278.1"/>
    <property type="molecule type" value="Genomic_DNA"/>
</dbReference>
<reference evidence="2 3" key="1">
    <citation type="submission" date="2015-07" db="EMBL/GenBank/DDBJ databases">
        <title>Draft Genome Sequence of Komagataeibacter intermedius Strain AF2, Isolated from Kombucha Tea.</title>
        <authorList>
            <person name="Santos R.A."/>
            <person name="Berretta A.A."/>
            <person name="Barud H.S."/>
            <person name="Ribeiro S.J."/>
            <person name="Gonzalez-Garcia L.N."/>
            <person name="Zucchi T.D."/>
            <person name="Goldman G.H."/>
            <person name="Riano-Pachon D.M."/>
        </authorList>
    </citation>
    <scope>NUCLEOTIDE SEQUENCE [LARGE SCALE GENOMIC DNA]</scope>
    <source>
        <strain evidence="2 3">AF2</strain>
    </source>
</reference>
<comment type="caution">
    <text evidence="2">The sequence shown here is derived from an EMBL/GenBank/DDBJ whole genome shotgun (WGS) entry which is preliminary data.</text>
</comment>
<evidence type="ECO:0000313" key="2">
    <source>
        <dbReference type="EMBL" id="KPH85934.1"/>
    </source>
</evidence>
<proteinExistence type="predicted"/>
<dbReference type="Proteomes" id="UP000031553">
    <property type="component" value="Unassembled WGS sequence"/>
</dbReference>
<protein>
    <submittedName>
        <fullName evidence="2">Uncharacterized protein</fullName>
    </submittedName>
</protein>
<dbReference type="EMBL" id="JUFX02000218">
    <property type="protein sequence ID" value="KPH85934.1"/>
    <property type="molecule type" value="Genomic_DNA"/>
</dbReference>
<evidence type="ECO:0000313" key="1">
    <source>
        <dbReference type="EMBL" id="KPH85278.1"/>
    </source>
</evidence>
<accession>A0A0C1RXL5</accession>
<dbReference type="AlphaFoldDB" id="A0A0C1RXL5"/>
<name>A0A0C1RXL5_9PROT</name>
<evidence type="ECO:0000313" key="3">
    <source>
        <dbReference type="Proteomes" id="UP000031553"/>
    </source>
</evidence>
<gene>
    <name evidence="2" type="ORF">GLUCOINTEAF2_0203105</name>
    <name evidence="1" type="ORF">GLUCOINTEAF2_0203472</name>
</gene>